<dbReference type="PANTHER" id="PTHR11347">
    <property type="entry name" value="CYCLIC NUCLEOTIDE PHOSPHODIESTERASE"/>
    <property type="match status" value="1"/>
</dbReference>
<evidence type="ECO:0000313" key="3">
    <source>
        <dbReference type="Proteomes" id="UP000708208"/>
    </source>
</evidence>
<dbReference type="EMBL" id="CAJVCH010527893">
    <property type="protein sequence ID" value="CAG7822942.1"/>
    <property type="molecule type" value="Genomic_DNA"/>
</dbReference>
<sequence>MVGPIIYSVAAVLSGTTSQAFMFTDRLQDEPNSEAPKIQPNLSRANIFDWKFDVLHLEETEKRPLVWLGMRIFAAFDTCKHLKIDEHILKNWLGLIEDHYHADNPYHNATHAADVLHATAYYLNTSALESVLDPLEKIACLIAAVIHDTDHPGRSSSFLINSNDPLALLYNDRAILESHHSALAFRITLKDSTVNIFQNLDKTIYRQMRESIVDMVLATDMTQHKVHVNNFTNALEQVGEGETFPQECIEYLKRMLIKCADVSNPARPVRMAVQWAQRITEEFFRQTDEEVARNLPVTLPMYNRNTCSFPASQIGFYRFFINDLYSIWHEFTDLPELMRIYNSNFDFWKDLESKQIRSPQEVQDYLTNNPFDPNED</sequence>
<name>A0A8J2PC08_9HEXA</name>
<accession>A0A8J2PC08</accession>
<feature type="domain" description="PDEase" evidence="1">
    <location>
        <begin position="30"/>
        <end position="355"/>
    </location>
</feature>
<protein>
    <recommendedName>
        <fullName evidence="1">PDEase domain-containing protein</fullName>
    </recommendedName>
</protein>
<keyword evidence="3" id="KW-1185">Reference proteome</keyword>
<dbReference type="InterPro" id="IPR002073">
    <property type="entry name" value="PDEase_catalytic_dom"/>
</dbReference>
<dbReference type="GO" id="GO:0004114">
    <property type="term" value="F:3',5'-cyclic-nucleotide phosphodiesterase activity"/>
    <property type="evidence" value="ECO:0007669"/>
    <property type="project" value="InterPro"/>
</dbReference>
<dbReference type="AlphaFoldDB" id="A0A8J2PC08"/>
<dbReference type="GO" id="GO:0007165">
    <property type="term" value="P:signal transduction"/>
    <property type="evidence" value="ECO:0007669"/>
    <property type="project" value="InterPro"/>
</dbReference>
<dbReference type="OrthoDB" id="189220at2759"/>
<evidence type="ECO:0000259" key="1">
    <source>
        <dbReference type="PROSITE" id="PS51845"/>
    </source>
</evidence>
<gene>
    <name evidence="2" type="ORF">AFUS01_LOCUS33182</name>
</gene>
<proteinExistence type="predicted"/>
<dbReference type="InterPro" id="IPR003607">
    <property type="entry name" value="HD/PDEase_dom"/>
</dbReference>
<dbReference type="PROSITE" id="PS51845">
    <property type="entry name" value="PDEASE_I_2"/>
    <property type="match status" value="1"/>
</dbReference>
<dbReference type="Proteomes" id="UP000708208">
    <property type="component" value="Unassembled WGS sequence"/>
</dbReference>
<dbReference type="SMART" id="SM00471">
    <property type="entry name" value="HDc"/>
    <property type="match status" value="1"/>
</dbReference>
<evidence type="ECO:0000313" key="2">
    <source>
        <dbReference type="EMBL" id="CAG7822942.1"/>
    </source>
</evidence>
<dbReference type="Pfam" id="PF00233">
    <property type="entry name" value="PDEase_I"/>
    <property type="match status" value="1"/>
</dbReference>
<organism evidence="2 3">
    <name type="scientific">Allacma fusca</name>
    <dbReference type="NCBI Taxonomy" id="39272"/>
    <lineage>
        <taxon>Eukaryota</taxon>
        <taxon>Metazoa</taxon>
        <taxon>Ecdysozoa</taxon>
        <taxon>Arthropoda</taxon>
        <taxon>Hexapoda</taxon>
        <taxon>Collembola</taxon>
        <taxon>Symphypleona</taxon>
        <taxon>Sminthuridae</taxon>
        <taxon>Allacma</taxon>
    </lineage>
</organism>
<reference evidence="2" key="1">
    <citation type="submission" date="2021-06" db="EMBL/GenBank/DDBJ databases">
        <authorList>
            <person name="Hodson N. C."/>
            <person name="Mongue J. A."/>
            <person name="Jaron S. K."/>
        </authorList>
    </citation>
    <scope>NUCLEOTIDE SEQUENCE</scope>
</reference>
<dbReference type="CDD" id="cd00077">
    <property type="entry name" value="HDc"/>
    <property type="match status" value="1"/>
</dbReference>
<comment type="caution">
    <text evidence="2">The sequence shown here is derived from an EMBL/GenBank/DDBJ whole genome shotgun (WGS) entry which is preliminary data.</text>
</comment>